<comment type="caution">
    <text evidence="4">The sequence shown here is derived from an EMBL/GenBank/DDBJ whole genome shotgun (WGS) entry which is preliminary data.</text>
</comment>
<sequence>MSGTTSGPTIKDIDTRAYYGLTVGLGLAGGLLAAALAGFSLASVLGAVVLVLAGALAGSVLAAKQQAALNDVNRAWRGDEEVKLKDLEAYVVELERLFLQVVPILLRQVQTSRTHTEQEITVLTDRFAAMVTQLERLLAGGSRHREDRGVDVLFNETREALTTVLRVLSQIQDVEHAVVDEVRKLSTHTKQLDSMAQEVRKVAEQINLLALNAAIEAARAGENGRGFAVVADEVRKLAGFSSATGEKISRAIEGINLAMASTLKMSEASGTSDDKAIRDAEQAIRTALDDLHKALDMFKDDADNLRGNSAQIRDEIYSVLTAFQFQDRVSQMLSHVEHNLNNLQRAVDAIRTAGVRHADSLDVSETLSRMELSYTMPEELLNHSASAAINRQSSSGSEEITFF</sequence>
<dbReference type="Gene3D" id="1.10.287.950">
    <property type="entry name" value="Methyl-accepting chemotaxis protein"/>
    <property type="match status" value="1"/>
</dbReference>
<dbReference type="GO" id="GO:0004888">
    <property type="term" value="F:transmembrane signaling receptor activity"/>
    <property type="evidence" value="ECO:0007669"/>
    <property type="project" value="InterPro"/>
</dbReference>
<dbReference type="GO" id="GO:0006935">
    <property type="term" value="P:chemotaxis"/>
    <property type="evidence" value="ECO:0007669"/>
    <property type="project" value="InterPro"/>
</dbReference>
<dbReference type="RefSeq" id="WP_054761966.1">
    <property type="nucleotide sequence ID" value="NZ_LUUJ01000062.1"/>
</dbReference>
<dbReference type="GO" id="GO:0016020">
    <property type="term" value="C:membrane"/>
    <property type="evidence" value="ECO:0007669"/>
    <property type="project" value="UniProtKB-SubCell"/>
</dbReference>
<evidence type="ECO:0000256" key="1">
    <source>
        <dbReference type="ARBA" id="ARBA00004370"/>
    </source>
</evidence>
<name>A0A177NIX6_9GAMM</name>
<dbReference type="PROSITE" id="PS50111">
    <property type="entry name" value="CHEMOTAXIS_TRANSDUC_2"/>
    <property type="match status" value="1"/>
</dbReference>
<organism evidence="4 5">
    <name type="scientific">Methylomonas koyamae</name>
    <dbReference type="NCBI Taxonomy" id="702114"/>
    <lineage>
        <taxon>Bacteria</taxon>
        <taxon>Pseudomonadati</taxon>
        <taxon>Pseudomonadota</taxon>
        <taxon>Gammaproteobacteria</taxon>
        <taxon>Methylococcales</taxon>
        <taxon>Methylococcaceae</taxon>
        <taxon>Methylomonas</taxon>
    </lineage>
</organism>
<dbReference type="SMART" id="SM00283">
    <property type="entry name" value="MA"/>
    <property type="match status" value="1"/>
</dbReference>
<comment type="similarity">
    <text evidence="3">Belongs to the methyl-accepting chemotaxis (MCP) protein family.</text>
</comment>
<evidence type="ECO:0000256" key="3">
    <source>
        <dbReference type="ARBA" id="ARBA00029447"/>
    </source>
</evidence>
<dbReference type="GO" id="GO:0007165">
    <property type="term" value="P:signal transduction"/>
    <property type="evidence" value="ECO:0007669"/>
    <property type="project" value="UniProtKB-KW"/>
</dbReference>
<evidence type="ECO:0000313" key="5">
    <source>
        <dbReference type="Proteomes" id="UP000077857"/>
    </source>
</evidence>
<comment type="subcellular location">
    <subcellularLocation>
        <location evidence="1">Membrane</location>
    </subcellularLocation>
</comment>
<evidence type="ECO:0000313" key="4">
    <source>
        <dbReference type="EMBL" id="OAI18076.1"/>
    </source>
</evidence>
<dbReference type="PANTHER" id="PTHR32089:SF112">
    <property type="entry name" value="LYSOZYME-LIKE PROTEIN-RELATED"/>
    <property type="match status" value="1"/>
</dbReference>
<dbReference type="Proteomes" id="UP000077857">
    <property type="component" value="Unassembled WGS sequence"/>
</dbReference>
<dbReference type="InterPro" id="IPR004090">
    <property type="entry name" value="Chemotax_Me-accpt_rcpt"/>
</dbReference>
<dbReference type="Pfam" id="PF00015">
    <property type="entry name" value="MCPsignal"/>
    <property type="match status" value="1"/>
</dbReference>
<dbReference type="SUPFAM" id="SSF58104">
    <property type="entry name" value="Methyl-accepting chemotaxis protein (MCP) signaling domain"/>
    <property type="match status" value="1"/>
</dbReference>
<protein>
    <submittedName>
        <fullName evidence="4">Uncharacterized protein</fullName>
    </submittedName>
</protein>
<dbReference type="InterPro" id="IPR004089">
    <property type="entry name" value="MCPsignal_dom"/>
</dbReference>
<reference evidence="4 5" key="1">
    <citation type="submission" date="2016-03" db="EMBL/GenBank/DDBJ databases">
        <authorList>
            <person name="Ploux O."/>
        </authorList>
    </citation>
    <scope>NUCLEOTIDE SEQUENCE [LARGE SCALE GENOMIC DNA]</scope>
    <source>
        <strain evidence="4 5">R-45378</strain>
    </source>
</reference>
<dbReference type="OrthoDB" id="3288815at2"/>
<keyword evidence="2" id="KW-0807">Transducer</keyword>
<dbReference type="PRINTS" id="PR00260">
    <property type="entry name" value="CHEMTRNSDUCR"/>
</dbReference>
<gene>
    <name evidence="4" type="ORF">A1507_10035</name>
</gene>
<dbReference type="PANTHER" id="PTHR32089">
    <property type="entry name" value="METHYL-ACCEPTING CHEMOTAXIS PROTEIN MCPB"/>
    <property type="match status" value="1"/>
</dbReference>
<proteinExistence type="inferred from homology"/>
<dbReference type="KEGG" id="mko:MKLM6_2034"/>
<accession>A0A177NIX6</accession>
<evidence type="ECO:0000256" key="2">
    <source>
        <dbReference type="ARBA" id="ARBA00023224"/>
    </source>
</evidence>
<dbReference type="AlphaFoldDB" id="A0A177NIX6"/>
<dbReference type="EMBL" id="LUUJ01000062">
    <property type="protein sequence ID" value="OAI18076.1"/>
    <property type="molecule type" value="Genomic_DNA"/>
</dbReference>